<reference evidence="3" key="2">
    <citation type="submission" date="2020-09" db="EMBL/GenBank/DDBJ databases">
        <authorList>
            <person name="Sun Q."/>
            <person name="Kim S."/>
        </authorList>
    </citation>
    <scope>NUCLEOTIDE SEQUENCE</scope>
    <source>
        <strain evidence="3">KCTC 22164</strain>
    </source>
</reference>
<dbReference type="RefSeq" id="WP_189404972.1">
    <property type="nucleotide sequence ID" value="NZ_BMXP01000003.1"/>
</dbReference>
<feature type="region of interest" description="Disordered" evidence="1">
    <location>
        <begin position="467"/>
        <end position="489"/>
    </location>
</feature>
<sequence>MYRSVCLVIVLALLTMSAPGNAAQSCRPLVVFSFSDITPSNNEQQRLREQVYQSLDSITGSDATTELCHDYTRITLSNIPAQFADKYPSRFTLTDTPAFATFSLSGITPENTIVGQRARPYMLKVPFATYLVNSDETAITLLQSGKISEVIDYAVNIPIYEQALPSVTVARRHATTPVSLLFEVASHRDTFDTVAAPHFTREETPLNTTPNTPSATPVTWLVLNKYFSMTQNALVALHSERKSIQWLDAQLEQYTFTIRQTNGSDAIRQLQENDDICVMGIYPSEERQRFARFSMPTSYFLSPRLYFRSDAIDDKDFAAFTTSAGVLDATAFLSSYSALSVGYSPELLTLLSPVADYLKSRPQRFLQIDVLERERMLALVQKGRLDGFVDFPSHLAEARQHLHDLPALHSFTVSPTPVVGQARAACNHSTLGNNVINAIDGILSNPKQRYAYISLLADAMLAPEQRDLHQAADTQPMQNADEPSPSPSR</sequence>
<name>A0A918JL51_9ALTE</name>
<evidence type="ECO:0000313" key="4">
    <source>
        <dbReference type="Proteomes" id="UP000631300"/>
    </source>
</evidence>
<dbReference type="SUPFAM" id="SSF53850">
    <property type="entry name" value="Periplasmic binding protein-like II"/>
    <property type="match status" value="1"/>
</dbReference>
<feature type="signal peptide" evidence="2">
    <location>
        <begin position="1"/>
        <end position="22"/>
    </location>
</feature>
<feature type="chain" id="PRO_5037287334" description="Solute-binding protein family 3/N-terminal domain-containing protein" evidence="2">
    <location>
        <begin position="23"/>
        <end position="489"/>
    </location>
</feature>
<evidence type="ECO:0000256" key="2">
    <source>
        <dbReference type="SAM" id="SignalP"/>
    </source>
</evidence>
<keyword evidence="4" id="KW-1185">Reference proteome</keyword>
<evidence type="ECO:0000256" key="1">
    <source>
        <dbReference type="SAM" id="MobiDB-lite"/>
    </source>
</evidence>
<gene>
    <name evidence="3" type="ORF">GCM10007391_14980</name>
</gene>
<accession>A0A918JL51</accession>
<evidence type="ECO:0000313" key="3">
    <source>
        <dbReference type="EMBL" id="GGW82832.1"/>
    </source>
</evidence>
<reference evidence="3" key="1">
    <citation type="journal article" date="2014" name="Int. J. Syst. Evol. Microbiol.">
        <title>Complete genome sequence of Corynebacterium casei LMG S-19264T (=DSM 44701T), isolated from a smear-ripened cheese.</title>
        <authorList>
            <consortium name="US DOE Joint Genome Institute (JGI-PGF)"/>
            <person name="Walter F."/>
            <person name="Albersmeier A."/>
            <person name="Kalinowski J."/>
            <person name="Ruckert C."/>
        </authorList>
    </citation>
    <scope>NUCLEOTIDE SEQUENCE</scope>
    <source>
        <strain evidence="3">KCTC 22164</strain>
    </source>
</reference>
<evidence type="ECO:0008006" key="5">
    <source>
        <dbReference type="Google" id="ProtNLM"/>
    </source>
</evidence>
<proteinExistence type="predicted"/>
<dbReference type="AlphaFoldDB" id="A0A918JL51"/>
<protein>
    <recommendedName>
        <fullName evidence="5">Solute-binding protein family 3/N-terminal domain-containing protein</fullName>
    </recommendedName>
</protein>
<organism evidence="3 4">
    <name type="scientific">Alteromonas halophila</name>
    <dbReference type="NCBI Taxonomy" id="516698"/>
    <lineage>
        <taxon>Bacteria</taxon>
        <taxon>Pseudomonadati</taxon>
        <taxon>Pseudomonadota</taxon>
        <taxon>Gammaproteobacteria</taxon>
        <taxon>Alteromonadales</taxon>
        <taxon>Alteromonadaceae</taxon>
        <taxon>Alteromonas/Salinimonas group</taxon>
        <taxon>Alteromonas</taxon>
    </lineage>
</organism>
<dbReference type="EMBL" id="BMXP01000003">
    <property type="protein sequence ID" value="GGW82832.1"/>
    <property type="molecule type" value="Genomic_DNA"/>
</dbReference>
<dbReference type="Proteomes" id="UP000631300">
    <property type="component" value="Unassembled WGS sequence"/>
</dbReference>
<dbReference type="PROSITE" id="PS51257">
    <property type="entry name" value="PROKAR_LIPOPROTEIN"/>
    <property type="match status" value="1"/>
</dbReference>
<keyword evidence="2" id="KW-0732">Signal</keyword>
<comment type="caution">
    <text evidence="3">The sequence shown here is derived from an EMBL/GenBank/DDBJ whole genome shotgun (WGS) entry which is preliminary data.</text>
</comment>